<feature type="non-terminal residue" evidence="5">
    <location>
        <position position="741"/>
    </location>
</feature>
<dbReference type="FunFam" id="3.40.50.980:FF:000001">
    <property type="entry name" value="Non-ribosomal peptide synthetase"/>
    <property type="match status" value="1"/>
</dbReference>
<name>A0A9P6IRY5_MORAP</name>
<dbReference type="OrthoDB" id="329835at2759"/>
<dbReference type="Gene3D" id="3.30.559.30">
    <property type="entry name" value="Nonribosomal peptide synthetase, condensation domain"/>
    <property type="match status" value="1"/>
</dbReference>
<proteinExistence type="predicted"/>
<evidence type="ECO:0000256" key="1">
    <source>
        <dbReference type="ARBA" id="ARBA00022450"/>
    </source>
</evidence>
<dbReference type="PROSITE" id="PS00455">
    <property type="entry name" value="AMP_BINDING"/>
    <property type="match status" value="1"/>
</dbReference>
<dbReference type="PANTHER" id="PTHR45527:SF1">
    <property type="entry name" value="FATTY ACID SYNTHASE"/>
    <property type="match status" value="1"/>
</dbReference>
<sequence>LRTAIMWEHLSTPAQVVMRHATLSVTEHSLDPRDGPIVDQLRQIYNPQTYRIDLREAPLARLAYAQDGDDRWVLIYLLHHLTGDHSTLEVMQEEMDAILDGRTEGLPAPQSIRNLIGQIRLGISVEEHERFFHNMLQEIISPSLPYGLSDVYGDGSSAVEYHCMLPQELNDKLRSHAKRLGVSLASLCHLAWAQVIATTSGQSKVVFGTVLFGRMHGGADSDRAMGLFINTLPIRVDVEGASVQDSVLKVHTDLAGLLEHEYAALAVAQRCSGVPSGMPLFSAILNYRHNTTPSQSKPMRSGEEIISGQERTNYPVAMSIEDYGSTLGLTAQVVQPYEPSRMCGYMQQALKNLAESLAQAPDTPVQSLSVLPAEEFELVVRTWNNTDAPYPSGRCVHQLFEDQAETRPDAVALLHGDRSMTYSMLSKCASYLACKLVGLGVHPGDYVAILLDRSFALIISQLAILKVGAAYVPIDTRAPVERQAYIMSDCGARLLITDEHTDVPAVFESSVFRFCLRDASDAQDTFVRRQQPSSSSLHTAYVMYTSGSTGRPKGVMVPHRGIVRLAINNGYAEISNDDRVAFVSSPTFDASTFDVWVSLLKGACIIIIDRETLLDPPQLATALDFHQVTMLFLTTALLHQYVYSIGTALSRLRYLMGAGEQGLLEAYTEVAKHGGRVCVINTYGPTEASVTSTAYPITSTTSKLRRLPIGRPISNTPHYVLDQHLMPLPVGVVGELYLGGP</sequence>
<feature type="domain" description="Condensation" evidence="4">
    <location>
        <begin position="1"/>
        <end position="375"/>
    </location>
</feature>
<dbReference type="Proteomes" id="UP000738359">
    <property type="component" value="Unassembled WGS sequence"/>
</dbReference>
<dbReference type="InterPro" id="IPR000873">
    <property type="entry name" value="AMP-dep_synth/lig_dom"/>
</dbReference>
<organism evidence="5 6">
    <name type="scientific">Mortierella alpina</name>
    <name type="common">Oleaginous fungus</name>
    <name type="synonym">Mortierella renispora</name>
    <dbReference type="NCBI Taxonomy" id="64518"/>
    <lineage>
        <taxon>Eukaryota</taxon>
        <taxon>Fungi</taxon>
        <taxon>Fungi incertae sedis</taxon>
        <taxon>Mucoromycota</taxon>
        <taxon>Mortierellomycotina</taxon>
        <taxon>Mortierellomycetes</taxon>
        <taxon>Mortierellales</taxon>
        <taxon>Mortierellaceae</taxon>
        <taxon>Mortierella</taxon>
    </lineage>
</organism>
<dbReference type="InterPro" id="IPR020845">
    <property type="entry name" value="AMP-binding_CS"/>
</dbReference>
<keyword evidence="6" id="KW-1185">Reference proteome</keyword>
<evidence type="ECO:0000259" key="3">
    <source>
        <dbReference type="Pfam" id="PF00501"/>
    </source>
</evidence>
<feature type="domain" description="AMP-dependent synthetase/ligase" evidence="3">
    <location>
        <begin position="400"/>
        <end position="741"/>
    </location>
</feature>
<dbReference type="PANTHER" id="PTHR45527">
    <property type="entry name" value="NONRIBOSOMAL PEPTIDE SYNTHETASE"/>
    <property type="match status" value="1"/>
</dbReference>
<dbReference type="CDD" id="cd19544">
    <property type="entry name" value="E-C_NRPS"/>
    <property type="match status" value="1"/>
</dbReference>
<dbReference type="GO" id="GO:0031177">
    <property type="term" value="F:phosphopantetheine binding"/>
    <property type="evidence" value="ECO:0007669"/>
    <property type="project" value="TreeGrafter"/>
</dbReference>
<dbReference type="SUPFAM" id="SSF52777">
    <property type="entry name" value="CoA-dependent acyltransferases"/>
    <property type="match status" value="2"/>
</dbReference>
<dbReference type="GO" id="GO:0005737">
    <property type="term" value="C:cytoplasm"/>
    <property type="evidence" value="ECO:0007669"/>
    <property type="project" value="TreeGrafter"/>
</dbReference>
<dbReference type="Pfam" id="PF00501">
    <property type="entry name" value="AMP-binding"/>
    <property type="match status" value="1"/>
</dbReference>
<dbReference type="GO" id="GO:0044550">
    <property type="term" value="P:secondary metabolite biosynthetic process"/>
    <property type="evidence" value="ECO:0007669"/>
    <property type="project" value="TreeGrafter"/>
</dbReference>
<evidence type="ECO:0000256" key="2">
    <source>
        <dbReference type="ARBA" id="ARBA00022553"/>
    </source>
</evidence>
<dbReference type="InterPro" id="IPR023213">
    <property type="entry name" value="CAT-like_dom_sf"/>
</dbReference>
<evidence type="ECO:0000259" key="4">
    <source>
        <dbReference type="Pfam" id="PF00668"/>
    </source>
</evidence>
<comment type="caution">
    <text evidence="5">The sequence shown here is derived from an EMBL/GenBank/DDBJ whole genome shotgun (WGS) entry which is preliminary data.</text>
</comment>
<accession>A0A9P6IRY5</accession>
<evidence type="ECO:0000313" key="5">
    <source>
        <dbReference type="EMBL" id="KAF9944135.1"/>
    </source>
</evidence>
<keyword evidence="2" id="KW-0597">Phosphoprotein</keyword>
<keyword evidence="1" id="KW-0596">Phosphopantetheine</keyword>
<dbReference type="EMBL" id="JAAAHY010002629">
    <property type="protein sequence ID" value="KAF9944135.1"/>
    <property type="molecule type" value="Genomic_DNA"/>
</dbReference>
<reference evidence="5" key="1">
    <citation type="journal article" date="2020" name="Fungal Divers.">
        <title>Resolving the Mortierellaceae phylogeny through synthesis of multi-gene phylogenetics and phylogenomics.</title>
        <authorList>
            <person name="Vandepol N."/>
            <person name="Liber J."/>
            <person name="Desiro A."/>
            <person name="Na H."/>
            <person name="Kennedy M."/>
            <person name="Barry K."/>
            <person name="Grigoriev I.V."/>
            <person name="Miller A.N."/>
            <person name="O'Donnell K."/>
            <person name="Stajich J.E."/>
            <person name="Bonito G."/>
        </authorList>
    </citation>
    <scope>NUCLEOTIDE SEQUENCE</scope>
    <source>
        <strain evidence="5">CK1249</strain>
    </source>
</reference>
<gene>
    <name evidence="5" type="ORF">BGZ70_005007</name>
</gene>
<feature type="non-terminal residue" evidence="5">
    <location>
        <position position="1"/>
    </location>
</feature>
<dbReference type="SUPFAM" id="SSF56801">
    <property type="entry name" value="Acetyl-CoA synthetase-like"/>
    <property type="match status" value="1"/>
</dbReference>
<dbReference type="Gene3D" id="2.30.38.10">
    <property type="entry name" value="Luciferase, Domain 3"/>
    <property type="match status" value="1"/>
</dbReference>
<protein>
    <submittedName>
        <fullName evidence="5">Uncharacterized protein</fullName>
    </submittedName>
</protein>
<dbReference type="Gene3D" id="3.30.559.10">
    <property type="entry name" value="Chloramphenicol acetyltransferase-like domain"/>
    <property type="match status" value="1"/>
</dbReference>
<dbReference type="GO" id="GO:0003824">
    <property type="term" value="F:catalytic activity"/>
    <property type="evidence" value="ECO:0007669"/>
    <property type="project" value="InterPro"/>
</dbReference>
<evidence type="ECO:0000313" key="6">
    <source>
        <dbReference type="Proteomes" id="UP000738359"/>
    </source>
</evidence>
<dbReference type="Pfam" id="PF00668">
    <property type="entry name" value="Condensation"/>
    <property type="match status" value="1"/>
</dbReference>
<dbReference type="Gene3D" id="3.40.50.980">
    <property type="match status" value="2"/>
</dbReference>
<dbReference type="InterPro" id="IPR001242">
    <property type="entry name" value="Condensation_dom"/>
</dbReference>
<dbReference type="AlphaFoldDB" id="A0A9P6IRY5"/>
<dbReference type="GO" id="GO:0043041">
    <property type="term" value="P:amino acid activation for nonribosomal peptide biosynthetic process"/>
    <property type="evidence" value="ECO:0007669"/>
    <property type="project" value="TreeGrafter"/>
</dbReference>